<evidence type="ECO:0000256" key="1">
    <source>
        <dbReference type="SAM" id="Phobius"/>
    </source>
</evidence>
<keyword evidence="1" id="KW-0812">Transmembrane</keyword>
<proteinExistence type="predicted"/>
<feature type="transmembrane region" description="Helical" evidence="1">
    <location>
        <begin position="121"/>
        <end position="144"/>
    </location>
</feature>
<reference evidence="2" key="1">
    <citation type="journal article" date="2020" name="Nature">
        <title>Giant virus diversity and host interactions through global metagenomics.</title>
        <authorList>
            <person name="Schulz F."/>
            <person name="Roux S."/>
            <person name="Paez-Espino D."/>
            <person name="Jungbluth S."/>
            <person name="Walsh D.A."/>
            <person name="Denef V.J."/>
            <person name="McMahon K.D."/>
            <person name="Konstantinidis K.T."/>
            <person name="Eloe-Fadrosh E.A."/>
            <person name="Kyrpides N.C."/>
            <person name="Woyke T."/>
        </authorList>
    </citation>
    <scope>NUCLEOTIDE SEQUENCE</scope>
    <source>
        <strain evidence="2">GVMAG-M-3300023179-73</strain>
    </source>
</reference>
<dbReference type="AlphaFoldDB" id="A0A6C0H7T2"/>
<keyword evidence="1" id="KW-1133">Transmembrane helix</keyword>
<name>A0A6C0H7T2_9ZZZZ</name>
<keyword evidence="1" id="KW-0472">Membrane</keyword>
<sequence>MIMKIYYDRFDISTLILDEDEHICCICLETCGSSESANMKCCKINIHDKCLFLIVLHNLHKCPVCRRDLDVNQLFTEKVIHQYFDLFSEPEQLRYYTSRNNLLLRQCIFKCFSIPPHYTRIFLIVLFICLFSVCLFLLTLFGTIL</sequence>
<dbReference type="EMBL" id="MN739893">
    <property type="protein sequence ID" value="QHT76276.1"/>
    <property type="molecule type" value="Genomic_DNA"/>
</dbReference>
<dbReference type="Gene3D" id="3.30.40.10">
    <property type="entry name" value="Zinc/RING finger domain, C3HC4 (zinc finger)"/>
    <property type="match status" value="1"/>
</dbReference>
<evidence type="ECO:0008006" key="3">
    <source>
        <dbReference type="Google" id="ProtNLM"/>
    </source>
</evidence>
<dbReference type="SUPFAM" id="SSF57850">
    <property type="entry name" value="RING/U-box"/>
    <property type="match status" value="1"/>
</dbReference>
<evidence type="ECO:0000313" key="2">
    <source>
        <dbReference type="EMBL" id="QHT76276.1"/>
    </source>
</evidence>
<organism evidence="2">
    <name type="scientific">viral metagenome</name>
    <dbReference type="NCBI Taxonomy" id="1070528"/>
    <lineage>
        <taxon>unclassified sequences</taxon>
        <taxon>metagenomes</taxon>
        <taxon>organismal metagenomes</taxon>
    </lineage>
</organism>
<accession>A0A6C0H7T2</accession>
<dbReference type="InterPro" id="IPR013083">
    <property type="entry name" value="Znf_RING/FYVE/PHD"/>
</dbReference>
<protein>
    <recommendedName>
        <fullName evidence="3">RING-type domain-containing protein</fullName>
    </recommendedName>
</protein>